<dbReference type="EMBL" id="JAAHBT010000174">
    <property type="protein sequence ID" value="NES10879.1"/>
    <property type="molecule type" value="Genomic_DNA"/>
</dbReference>
<proteinExistence type="predicted"/>
<keyword evidence="1" id="KW-0732">Signal</keyword>
<feature type="signal peptide" evidence="1">
    <location>
        <begin position="1"/>
        <end position="20"/>
    </location>
</feature>
<name>A0A6I5RT30_9PSED</name>
<reference evidence="2 3" key="1">
    <citation type="submission" date="2020-02" db="EMBL/GenBank/DDBJ databases">
        <title>Broccoli isolated Pseudomonas sp.</title>
        <authorList>
            <person name="Fujikawa T."/>
            <person name="Sawada H."/>
        </authorList>
    </citation>
    <scope>NUCLEOTIDE SEQUENCE [LARGE SCALE GENOMIC DNA]</scope>
    <source>
        <strain evidence="2 3">JCM 32154</strain>
    </source>
</reference>
<protein>
    <submittedName>
        <fullName evidence="2">Uncharacterized protein</fullName>
    </submittedName>
</protein>
<dbReference type="Proteomes" id="UP000471751">
    <property type="component" value="Unassembled WGS sequence"/>
</dbReference>
<sequence length="73" mass="7730">MRLFKAAVLLALLCAAVVLRAEPSFPALTGRVVDEAHLLDAASIAQLTQMLATHEKPAAASRWLSSPCLTCKA</sequence>
<dbReference type="AlphaFoldDB" id="A0A6I5RT30"/>
<evidence type="ECO:0000256" key="1">
    <source>
        <dbReference type="SAM" id="SignalP"/>
    </source>
</evidence>
<evidence type="ECO:0000313" key="2">
    <source>
        <dbReference type="EMBL" id="NES10879.1"/>
    </source>
</evidence>
<evidence type="ECO:0000313" key="3">
    <source>
        <dbReference type="Proteomes" id="UP000471751"/>
    </source>
</evidence>
<keyword evidence="3" id="KW-1185">Reference proteome</keyword>
<gene>
    <name evidence="2" type="ORF">G3O07_15865</name>
</gene>
<comment type="caution">
    <text evidence="2">The sequence shown here is derived from an EMBL/GenBank/DDBJ whole genome shotgun (WGS) entry which is preliminary data.</text>
</comment>
<organism evidence="2 3">
    <name type="scientific">Pseudomonas laurentiana</name>
    <dbReference type="NCBI Taxonomy" id="2364649"/>
    <lineage>
        <taxon>Bacteria</taxon>
        <taxon>Pseudomonadati</taxon>
        <taxon>Pseudomonadota</taxon>
        <taxon>Gammaproteobacteria</taxon>
        <taxon>Pseudomonadales</taxon>
        <taxon>Pseudomonadaceae</taxon>
        <taxon>Pseudomonas</taxon>
    </lineage>
</organism>
<accession>A0A6I5RT30</accession>
<feature type="chain" id="PRO_5026250316" evidence="1">
    <location>
        <begin position="21"/>
        <end position="73"/>
    </location>
</feature>